<sequence>MRNTFIIILFILIGALCLLIGLYLGTNLLAADKIVVAKQQAIQSFAEKVKNLPGMNIIPASDGSLVYGTVKAISGKQITITTEARTVDDLLQGLPKDRVFQTTDLTKVYYLKLTDGFDTGFDINQNPNDLITEELIALSDLNIGDQVSVSIDPNEKFSSLAKAVAIKVNR</sequence>
<dbReference type="AlphaFoldDB" id="A0A1F5TFW0"/>
<comment type="caution">
    <text evidence="1">The sequence shown here is derived from an EMBL/GenBank/DDBJ whole genome shotgun (WGS) entry which is preliminary data.</text>
</comment>
<protein>
    <submittedName>
        <fullName evidence="1">Uncharacterized protein</fullName>
    </submittedName>
</protein>
<reference evidence="1 2" key="1">
    <citation type="journal article" date="2016" name="Nat. Commun.">
        <title>Thousands of microbial genomes shed light on interconnected biogeochemical processes in an aquifer system.</title>
        <authorList>
            <person name="Anantharaman K."/>
            <person name="Brown C.T."/>
            <person name="Hug L.A."/>
            <person name="Sharon I."/>
            <person name="Castelle C.J."/>
            <person name="Probst A.J."/>
            <person name="Thomas B.C."/>
            <person name="Singh A."/>
            <person name="Wilkins M.J."/>
            <person name="Karaoz U."/>
            <person name="Brodie E.L."/>
            <person name="Williams K.H."/>
            <person name="Hubbard S.S."/>
            <person name="Banfield J.F."/>
        </authorList>
    </citation>
    <scope>NUCLEOTIDE SEQUENCE [LARGE SCALE GENOMIC DNA]</scope>
</reference>
<gene>
    <name evidence="1" type="ORF">A2482_02820</name>
</gene>
<evidence type="ECO:0000313" key="1">
    <source>
        <dbReference type="EMBL" id="OGF37626.1"/>
    </source>
</evidence>
<name>A0A1F5TFW0_9BACT</name>
<evidence type="ECO:0000313" key="2">
    <source>
        <dbReference type="Proteomes" id="UP000178656"/>
    </source>
</evidence>
<accession>A0A1F5TFW0</accession>
<dbReference type="Proteomes" id="UP000178656">
    <property type="component" value="Unassembled WGS sequence"/>
</dbReference>
<proteinExistence type="predicted"/>
<organism evidence="1 2">
    <name type="scientific">Candidatus Falkowbacteria bacterium RIFOXYC2_FULL_48_21</name>
    <dbReference type="NCBI Taxonomy" id="1798005"/>
    <lineage>
        <taxon>Bacteria</taxon>
        <taxon>Candidatus Falkowiibacteriota</taxon>
    </lineage>
</organism>
<dbReference type="EMBL" id="MFGM01000019">
    <property type="protein sequence ID" value="OGF37626.1"/>
    <property type="molecule type" value="Genomic_DNA"/>
</dbReference>